<evidence type="ECO:0008006" key="3">
    <source>
        <dbReference type="Google" id="ProtNLM"/>
    </source>
</evidence>
<gene>
    <name evidence="1" type="ORF">FHS90_003150</name>
</gene>
<organism evidence="1 2">
    <name type="scientific">Rufibacter quisquiliarum</name>
    <dbReference type="NCBI Taxonomy" id="1549639"/>
    <lineage>
        <taxon>Bacteria</taxon>
        <taxon>Pseudomonadati</taxon>
        <taxon>Bacteroidota</taxon>
        <taxon>Cytophagia</taxon>
        <taxon>Cytophagales</taxon>
        <taxon>Hymenobacteraceae</taxon>
        <taxon>Rufibacter</taxon>
    </lineage>
</organism>
<dbReference type="Proteomes" id="UP000563094">
    <property type="component" value="Unassembled WGS sequence"/>
</dbReference>
<dbReference type="EMBL" id="JACJIQ010000013">
    <property type="protein sequence ID" value="MBA9078422.1"/>
    <property type="molecule type" value="Genomic_DNA"/>
</dbReference>
<name>A0A839GHR1_9BACT</name>
<sequence>MLQSLPKVYFQSDAVTIQYDEEQRLGMAIWRGHFNSADLREAILLCGYIIERFGLTRWLADNRRMRAFSDEDKLWMLEHMVPKLMTSALCRMATLVSADEKQAAAIKYIEKHAGDLGKLLIRDFQDEEEALEWLLQETDPAPNQ</sequence>
<evidence type="ECO:0000313" key="2">
    <source>
        <dbReference type="Proteomes" id="UP000563094"/>
    </source>
</evidence>
<dbReference type="RefSeq" id="WP_182513655.1">
    <property type="nucleotide sequence ID" value="NZ_JACJIQ010000013.1"/>
</dbReference>
<evidence type="ECO:0000313" key="1">
    <source>
        <dbReference type="EMBL" id="MBA9078422.1"/>
    </source>
</evidence>
<dbReference type="AlphaFoldDB" id="A0A839GHR1"/>
<accession>A0A839GHR1</accession>
<protein>
    <recommendedName>
        <fullName evidence="3">STAS/SEC14 domain-containing protein</fullName>
    </recommendedName>
</protein>
<keyword evidence="2" id="KW-1185">Reference proteome</keyword>
<reference evidence="1 2" key="1">
    <citation type="submission" date="2020-08" db="EMBL/GenBank/DDBJ databases">
        <title>Genomic Encyclopedia of Type Strains, Phase IV (KMG-IV): sequencing the most valuable type-strain genomes for metagenomic binning, comparative biology and taxonomic classification.</title>
        <authorList>
            <person name="Goeker M."/>
        </authorList>
    </citation>
    <scope>NUCLEOTIDE SEQUENCE [LARGE SCALE GENOMIC DNA]</scope>
    <source>
        <strain evidence="1 2">DSM 29854</strain>
    </source>
</reference>
<proteinExistence type="predicted"/>
<comment type="caution">
    <text evidence="1">The sequence shown here is derived from an EMBL/GenBank/DDBJ whole genome shotgun (WGS) entry which is preliminary data.</text>
</comment>